<evidence type="ECO:0000313" key="2">
    <source>
        <dbReference type="Proteomes" id="UP001165074"/>
    </source>
</evidence>
<dbReference type="EMBL" id="BSTK01000018">
    <property type="protein sequence ID" value="GLY91029.1"/>
    <property type="molecule type" value="Genomic_DNA"/>
</dbReference>
<name>A0A9W6W514_9ACTN</name>
<organism evidence="1 2">
    <name type="scientific">Actinoallomurus iriomotensis</name>
    <dbReference type="NCBI Taxonomy" id="478107"/>
    <lineage>
        <taxon>Bacteria</taxon>
        <taxon>Bacillati</taxon>
        <taxon>Actinomycetota</taxon>
        <taxon>Actinomycetes</taxon>
        <taxon>Streptosporangiales</taxon>
        <taxon>Thermomonosporaceae</taxon>
        <taxon>Actinoallomurus</taxon>
    </lineage>
</organism>
<protein>
    <submittedName>
        <fullName evidence="1">Uncharacterized protein</fullName>
    </submittedName>
</protein>
<dbReference type="Proteomes" id="UP001165074">
    <property type="component" value="Unassembled WGS sequence"/>
</dbReference>
<comment type="caution">
    <text evidence="1">The sequence shown here is derived from an EMBL/GenBank/DDBJ whole genome shotgun (WGS) entry which is preliminary data.</text>
</comment>
<keyword evidence="2" id="KW-1185">Reference proteome</keyword>
<dbReference type="AlphaFoldDB" id="A0A9W6W514"/>
<accession>A0A9W6W514</accession>
<reference evidence="1" key="1">
    <citation type="submission" date="2023-03" db="EMBL/GenBank/DDBJ databases">
        <title>Actinoallomurus iriomotensis NBRC 103684.</title>
        <authorList>
            <person name="Ichikawa N."/>
            <person name="Sato H."/>
            <person name="Tonouchi N."/>
        </authorList>
    </citation>
    <scope>NUCLEOTIDE SEQUENCE</scope>
    <source>
        <strain evidence="1">NBRC 103684</strain>
    </source>
</reference>
<gene>
    <name evidence="1" type="ORF">Airi02_089580</name>
</gene>
<proteinExistence type="predicted"/>
<evidence type="ECO:0000313" key="1">
    <source>
        <dbReference type="EMBL" id="GLY91029.1"/>
    </source>
</evidence>
<sequence>MGLLRQVTGDGLEVTIRFRGVHCAESFVEFFQVKAAFPGCFAENRGDVVPIGVRDAHLAPLRKIHHADRLKRRIARA</sequence>